<dbReference type="PANTHER" id="PTHR34218:SF4">
    <property type="entry name" value="ACYL-HOMOSERINE LACTONE ACYLASE QUIP"/>
    <property type="match status" value="1"/>
</dbReference>
<dbReference type="AlphaFoldDB" id="A0A2P8HI12"/>
<dbReference type="Gene3D" id="2.30.120.10">
    <property type="match status" value="1"/>
</dbReference>
<evidence type="ECO:0000256" key="2">
    <source>
        <dbReference type="ARBA" id="ARBA00022801"/>
    </source>
</evidence>
<dbReference type="PANTHER" id="PTHR34218">
    <property type="entry name" value="PEPTIDASE S45 PENICILLIN AMIDASE"/>
    <property type="match status" value="1"/>
</dbReference>
<organism evidence="7 8">
    <name type="scientific">Salsuginibacillus halophilus</name>
    <dbReference type="NCBI Taxonomy" id="517424"/>
    <lineage>
        <taxon>Bacteria</taxon>
        <taxon>Bacillati</taxon>
        <taxon>Bacillota</taxon>
        <taxon>Bacilli</taxon>
        <taxon>Bacillales</taxon>
        <taxon>Bacillaceae</taxon>
        <taxon>Salsuginibacillus</taxon>
    </lineage>
</organism>
<dbReference type="GO" id="GO:0046872">
    <property type="term" value="F:metal ion binding"/>
    <property type="evidence" value="ECO:0007669"/>
    <property type="project" value="UniProtKB-KW"/>
</dbReference>
<evidence type="ECO:0000313" key="8">
    <source>
        <dbReference type="Proteomes" id="UP000242310"/>
    </source>
</evidence>
<keyword evidence="6" id="KW-0812">Transmembrane</keyword>
<feature type="binding site" evidence="5">
    <location>
        <position position="346"/>
    </location>
    <ligand>
        <name>Ca(2+)</name>
        <dbReference type="ChEBI" id="CHEBI:29108"/>
    </ligand>
</feature>
<dbReference type="InterPro" id="IPR002692">
    <property type="entry name" value="S45"/>
</dbReference>
<comment type="caution">
    <text evidence="7">The sequence shown here is derived from an EMBL/GenBank/DDBJ whole genome shotgun (WGS) entry which is preliminary data.</text>
</comment>
<dbReference type="InterPro" id="IPR014395">
    <property type="entry name" value="Pen/GL7ACA/AHL_acylase"/>
</dbReference>
<keyword evidence="6" id="KW-1133">Transmembrane helix</keyword>
<dbReference type="Gene3D" id="3.60.20.10">
    <property type="entry name" value="Glutamine Phosphoribosylpyrophosphate, subunit 1, domain 1"/>
    <property type="match status" value="1"/>
</dbReference>
<dbReference type="CDD" id="cd03747">
    <property type="entry name" value="Ntn_PGA_like"/>
    <property type="match status" value="1"/>
</dbReference>
<dbReference type="Proteomes" id="UP000242310">
    <property type="component" value="Unassembled WGS sequence"/>
</dbReference>
<dbReference type="Gene3D" id="1.10.1400.10">
    <property type="match status" value="1"/>
</dbReference>
<evidence type="ECO:0000256" key="4">
    <source>
        <dbReference type="PIRSR" id="PIRSR001227-1"/>
    </source>
</evidence>
<comment type="similarity">
    <text evidence="1">Belongs to the peptidase S45 family.</text>
</comment>
<evidence type="ECO:0000313" key="7">
    <source>
        <dbReference type="EMBL" id="PSL45862.1"/>
    </source>
</evidence>
<dbReference type="Pfam" id="PF01804">
    <property type="entry name" value="Penicil_amidase"/>
    <property type="match status" value="1"/>
</dbReference>
<keyword evidence="8" id="KW-1185">Reference proteome</keyword>
<keyword evidence="6" id="KW-0472">Membrane</keyword>
<keyword evidence="5" id="KW-0479">Metal-binding</keyword>
<dbReference type="GO" id="GO:0017000">
    <property type="term" value="P:antibiotic biosynthetic process"/>
    <property type="evidence" value="ECO:0007669"/>
    <property type="project" value="InterPro"/>
</dbReference>
<dbReference type="EMBL" id="PYAV01000006">
    <property type="protein sequence ID" value="PSL45862.1"/>
    <property type="molecule type" value="Genomic_DNA"/>
</dbReference>
<evidence type="ECO:0000256" key="3">
    <source>
        <dbReference type="ARBA" id="ARBA00023145"/>
    </source>
</evidence>
<protein>
    <submittedName>
        <fullName evidence="7">Penicillin amidase</fullName>
    </submittedName>
</protein>
<feature type="binding site" evidence="5">
    <location>
        <position position="343"/>
    </location>
    <ligand>
        <name>Ca(2+)</name>
        <dbReference type="ChEBI" id="CHEBI:29108"/>
    </ligand>
</feature>
<evidence type="ECO:0000256" key="1">
    <source>
        <dbReference type="ARBA" id="ARBA00006586"/>
    </source>
</evidence>
<gene>
    <name evidence="7" type="ORF">B0H94_106117</name>
</gene>
<sequence>MSEMAESAQSINKNEPRPKKRRRRTYILIGILGSGIILLTASIIWGYLQMQRPLPSTDGEIPVPYMEDGASIVRDSQGVPHIEADNTFDLYFAQGFATAQDRLFQMDMSRRQASGTLSEVVGEDALETDKYFRTFGLRRAAEASLEEYDDNTISALQAYTEGVNAFMERAVREQKLPVEFRILGFQPDTWTPLDSLTIGKMMAYDLGGKWEGQAFRHWAASKFPDEKVEDLMPAYPADGPNVLEANREHSVNVAHHFQDIGPLIPPPDHGSNNWVVSGEHTKSGEPLLANDPHLSLMTPSIWYESHLSGPDHQVTGVVFPGVPGIVVGHNEHVAWGVTNVSPDVQDVFLEQRNEDNPHEFLYDGEYEEATVIEEEIFVDDRDEPVIHEVVETRRGPLISEFAYPEDAEGHPPETALSMKWTAHDATAELAAVLDFNRAENWEEFEEALRSFEAPAQNFVFADTEGNIAYRANGRIPIRSQGEGLLPKPGWDPDYGWDDYIPWDELPTIINPESGMISTANNRIDDDDYTHHLTHSWAQPFRHSRILEVLDDGDNFTPEDMQALQMDTKNLQAEELLPLLTEAVQNASAEKRAEDEEALEVLASWDFYDDRDKAGPAVFHLWRLALIDILFADEMNEDLLELFSGKEGIVDNMIRSAADGEPGAWIAARGGLEGLALESLQKAIDEGRDELGASPSDWEWGDFHQVTFEHPLGAVPPLNYLFNPGTQPMDGSPITVQAAGYDDEAPGEVATAAGWRGVMDLNDLSESYHSVAPGQSGHRFSPWYDDQIDDWIEGNYHSTSMDTNDDAGGRLELFPMGGD</sequence>
<evidence type="ECO:0000256" key="6">
    <source>
        <dbReference type="SAM" id="Phobius"/>
    </source>
</evidence>
<comment type="cofactor">
    <cofactor evidence="5">
        <name>Ca(2+)</name>
        <dbReference type="ChEBI" id="CHEBI:29108"/>
    </cofactor>
    <text evidence="5">Binds 1 Ca(2+) ion per dimer.</text>
</comment>
<dbReference type="InterPro" id="IPR043147">
    <property type="entry name" value="Penicillin_amidase_A-knob"/>
</dbReference>
<proteinExistence type="inferred from homology"/>
<feature type="active site" description="Nucleophile" evidence="4">
    <location>
        <position position="271"/>
    </location>
</feature>
<name>A0A2P8HI12_9BACI</name>
<keyword evidence="2" id="KW-0378">Hydrolase</keyword>
<accession>A0A2P8HI12</accession>
<dbReference type="Gene3D" id="1.10.439.10">
    <property type="entry name" value="Penicillin Amidohydrolase, domain 1"/>
    <property type="match status" value="1"/>
</dbReference>
<feature type="transmembrane region" description="Helical" evidence="6">
    <location>
        <begin position="26"/>
        <end position="48"/>
    </location>
</feature>
<dbReference type="GO" id="GO:0016811">
    <property type="term" value="F:hydrolase activity, acting on carbon-nitrogen (but not peptide) bonds, in linear amides"/>
    <property type="evidence" value="ECO:0007669"/>
    <property type="project" value="InterPro"/>
</dbReference>
<dbReference type="PIRSF" id="PIRSF001227">
    <property type="entry name" value="Pen_acylase"/>
    <property type="match status" value="1"/>
</dbReference>
<dbReference type="InterPro" id="IPR043146">
    <property type="entry name" value="Penicillin_amidase_N_B-knob"/>
</dbReference>
<dbReference type="InterPro" id="IPR029055">
    <property type="entry name" value="Ntn_hydrolases_N"/>
</dbReference>
<dbReference type="InterPro" id="IPR023343">
    <property type="entry name" value="Penicillin_amidase_dom1"/>
</dbReference>
<keyword evidence="5" id="KW-0106">Calcium</keyword>
<dbReference type="SUPFAM" id="SSF56235">
    <property type="entry name" value="N-terminal nucleophile aminohydrolases (Ntn hydrolases)"/>
    <property type="match status" value="1"/>
</dbReference>
<evidence type="ECO:0000256" key="5">
    <source>
        <dbReference type="PIRSR" id="PIRSR001227-2"/>
    </source>
</evidence>
<keyword evidence="3" id="KW-0865">Zymogen</keyword>
<reference evidence="7 8" key="1">
    <citation type="submission" date="2018-03" db="EMBL/GenBank/DDBJ databases">
        <title>Genomic Encyclopedia of Type Strains, Phase III (KMG-III): the genomes of soil and plant-associated and newly described type strains.</title>
        <authorList>
            <person name="Whitman W."/>
        </authorList>
    </citation>
    <scope>NUCLEOTIDE SEQUENCE [LARGE SCALE GENOMIC DNA]</scope>
    <source>
        <strain evidence="7 8">CGMCC 1.07653</strain>
    </source>
</reference>